<evidence type="ECO:0000256" key="4">
    <source>
        <dbReference type="ARBA" id="ARBA00022741"/>
    </source>
</evidence>
<dbReference type="InterPro" id="IPR007694">
    <property type="entry name" value="DNA_helicase_DnaB-like_C"/>
</dbReference>
<keyword evidence="6 12" id="KW-0347">Helicase</keyword>
<dbReference type="Gene3D" id="3.40.50.300">
    <property type="entry name" value="P-loop containing nucleotide triphosphate hydrolases"/>
    <property type="match status" value="1"/>
</dbReference>
<evidence type="ECO:0000256" key="11">
    <source>
        <dbReference type="NCBIfam" id="TIGR00665"/>
    </source>
</evidence>
<dbReference type="GO" id="GO:1990077">
    <property type="term" value="C:primosome complex"/>
    <property type="evidence" value="ECO:0007669"/>
    <property type="project" value="UniProtKB-UniRule"/>
</dbReference>
<sequence length="450" mass="51984">MSQNTKLPFHLEAEQSILGIIFLDNSKLKTVVEVLNTEDFFNLEHQYIYEAMKNLDQSNKSIDYFSVNAVLEQKKHKIENGKKYLIELSENIPSIYHLDTYIEFVRDAALRREVIMTISSIYNEGVSNHDIDFQNYLNNAEEKLFAIAKKKQTSNLIEINQLLTGLEKKIFYNQKEKKVIGLSTDFSSLDDVTLGFKPEELIILAARPSMGKSTFMSNLAVNISRRNNKAFVVLFSLEMSNEQLCTRMISAESGIPHKQIQLGRLNNEELKLLEFSSVELKNLNILFNDSASANILDIRSQCRKMKNQNKLDIVIIDYLQLIGKSNRHNSRNFYNRQEEIADISKSLKQMARELKIPVLALSQLSREVEKREDKRPILSDLRDSGSIEQDADIVMFLYRPDYYDKEKKHDITNKIVTSELIISKNRQGAVGIRKFNLDLSCLKFTEVNLF</sequence>
<dbReference type="InterPro" id="IPR036185">
    <property type="entry name" value="DNA_heli_DnaB-like_N_sf"/>
</dbReference>
<dbReference type="Gene3D" id="1.10.860.10">
    <property type="entry name" value="DNAb Helicase, Chain A"/>
    <property type="match status" value="1"/>
</dbReference>
<dbReference type="Pfam" id="PF00772">
    <property type="entry name" value="DnaB"/>
    <property type="match status" value="1"/>
</dbReference>
<dbReference type="PANTHER" id="PTHR30153:SF2">
    <property type="entry name" value="REPLICATIVE DNA HELICASE"/>
    <property type="match status" value="1"/>
</dbReference>
<keyword evidence="5 12" id="KW-0378">Hydrolase</keyword>
<dbReference type="GO" id="GO:0006269">
    <property type="term" value="P:DNA replication, synthesis of primer"/>
    <property type="evidence" value="ECO:0007669"/>
    <property type="project" value="UniProtKB-UniRule"/>
</dbReference>
<gene>
    <name evidence="15" type="primary">dnaB</name>
    <name evidence="14" type="ORF">LFWB_3150</name>
    <name evidence="15" type="ORF">LFWB_4500</name>
</gene>
<dbReference type="InterPro" id="IPR003593">
    <property type="entry name" value="AAA+_ATPase"/>
</dbReference>
<dbReference type="InterPro" id="IPR007693">
    <property type="entry name" value="DNA_helicase_DnaB-like_N"/>
</dbReference>
<evidence type="ECO:0000256" key="8">
    <source>
        <dbReference type="ARBA" id="ARBA00023125"/>
    </source>
</evidence>
<protein>
    <recommendedName>
        <fullName evidence="11 12">Replicative DNA helicase</fullName>
        <ecNumber evidence="11 12">5.6.2.3</ecNumber>
    </recommendedName>
</protein>
<dbReference type="GO" id="GO:0005829">
    <property type="term" value="C:cytosol"/>
    <property type="evidence" value="ECO:0007669"/>
    <property type="project" value="TreeGrafter"/>
</dbReference>
<evidence type="ECO:0000256" key="3">
    <source>
        <dbReference type="ARBA" id="ARBA00022705"/>
    </source>
</evidence>
<evidence type="ECO:0000259" key="13">
    <source>
        <dbReference type="PROSITE" id="PS51199"/>
    </source>
</evidence>
<name>A0A975FL74_LOWBP</name>
<dbReference type="GO" id="GO:0003677">
    <property type="term" value="F:DNA binding"/>
    <property type="evidence" value="ECO:0007669"/>
    <property type="project" value="UniProtKB-UniRule"/>
</dbReference>
<evidence type="ECO:0000256" key="1">
    <source>
        <dbReference type="ARBA" id="ARBA00008428"/>
    </source>
</evidence>
<feature type="domain" description="SF4 helicase" evidence="13">
    <location>
        <begin position="175"/>
        <end position="450"/>
    </location>
</feature>
<evidence type="ECO:0000256" key="12">
    <source>
        <dbReference type="RuleBase" id="RU362085"/>
    </source>
</evidence>
<reference evidence="15" key="1">
    <citation type="submission" date="2020-06" db="EMBL/GenBank/DDBJ databases">
        <title>Complete genome sequence of Candidatus Phytoplasma luffae NCHU2019.</title>
        <authorList>
            <person name="Cho S.-T."/>
            <person name="Tan C.-M."/>
            <person name="Li J.-R."/>
            <person name="Chien Y.-Y."/>
            <person name="Chiu Y.-C."/>
            <person name="Yang J.-Y."/>
            <person name="Kuo C.-H."/>
        </authorList>
    </citation>
    <scope>NUCLEOTIDE SEQUENCE</scope>
    <source>
        <strain evidence="15">NCHU2019</strain>
    </source>
</reference>
<dbReference type="CDD" id="cd00984">
    <property type="entry name" value="DnaB_C"/>
    <property type="match status" value="1"/>
</dbReference>
<dbReference type="InterPro" id="IPR007692">
    <property type="entry name" value="DNA_helicase_DnaB"/>
</dbReference>
<dbReference type="Proteomes" id="UP000672038">
    <property type="component" value="Chromosome"/>
</dbReference>
<comment type="similarity">
    <text evidence="1 12">Belongs to the helicase family. DnaB subfamily.</text>
</comment>
<dbReference type="Pfam" id="PF03796">
    <property type="entry name" value="DnaB_C"/>
    <property type="match status" value="1"/>
</dbReference>
<evidence type="ECO:0000256" key="6">
    <source>
        <dbReference type="ARBA" id="ARBA00022806"/>
    </source>
</evidence>
<keyword evidence="16" id="KW-1185">Reference proteome</keyword>
<accession>A0A975FL74</accession>
<comment type="catalytic activity">
    <reaction evidence="10 12">
        <text>ATP + H2O = ADP + phosphate + H(+)</text>
        <dbReference type="Rhea" id="RHEA:13065"/>
        <dbReference type="ChEBI" id="CHEBI:15377"/>
        <dbReference type="ChEBI" id="CHEBI:15378"/>
        <dbReference type="ChEBI" id="CHEBI:30616"/>
        <dbReference type="ChEBI" id="CHEBI:43474"/>
        <dbReference type="ChEBI" id="CHEBI:456216"/>
        <dbReference type="EC" id="5.6.2.3"/>
    </reaction>
</comment>
<dbReference type="SUPFAM" id="SSF52540">
    <property type="entry name" value="P-loop containing nucleoside triphosphate hydrolases"/>
    <property type="match status" value="1"/>
</dbReference>
<evidence type="ECO:0000256" key="9">
    <source>
        <dbReference type="ARBA" id="ARBA00023235"/>
    </source>
</evidence>
<keyword evidence="7 12" id="KW-0067">ATP-binding</keyword>
<dbReference type="SUPFAM" id="SSF48024">
    <property type="entry name" value="N-terminal domain of DnaB helicase"/>
    <property type="match status" value="1"/>
</dbReference>
<dbReference type="NCBIfam" id="TIGR00665">
    <property type="entry name" value="DnaB"/>
    <property type="match status" value="1"/>
</dbReference>
<proteinExistence type="inferred from homology"/>
<dbReference type="EMBL" id="CP054393">
    <property type="protein sequence ID" value="QTX03016.1"/>
    <property type="molecule type" value="Genomic_DNA"/>
</dbReference>
<evidence type="ECO:0000313" key="16">
    <source>
        <dbReference type="Proteomes" id="UP000672038"/>
    </source>
</evidence>
<keyword evidence="2 12" id="KW-0639">Primosome</keyword>
<keyword evidence="8 12" id="KW-0238">DNA-binding</keyword>
<dbReference type="PANTHER" id="PTHR30153">
    <property type="entry name" value="REPLICATIVE DNA HELICASE DNAB"/>
    <property type="match status" value="1"/>
</dbReference>
<keyword evidence="4 12" id="KW-0547">Nucleotide-binding</keyword>
<evidence type="ECO:0000313" key="14">
    <source>
        <dbReference type="EMBL" id="QTX02885.1"/>
    </source>
</evidence>
<dbReference type="KEGG" id="pluf:LFWB_4500"/>
<dbReference type="GO" id="GO:0005524">
    <property type="term" value="F:ATP binding"/>
    <property type="evidence" value="ECO:0007669"/>
    <property type="project" value="UniProtKB-UniRule"/>
</dbReference>
<dbReference type="AlphaFoldDB" id="A0A975FL74"/>
<keyword evidence="3 12" id="KW-0235">DNA replication</keyword>
<keyword evidence="9" id="KW-0413">Isomerase</keyword>
<dbReference type="KEGG" id="pluf:LFWB_3150"/>
<evidence type="ECO:0000256" key="2">
    <source>
        <dbReference type="ARBA" id="ARBA00022515"/>
    </source>
</evidence>
<dbReference type="GO" id="GO:0016787">
    <property type="term" value="F:hydrolase activity"/>
    <property type="evidence" value="ECO:0007669"/>
    <property type="project" value="UniProtKB-KW"/>
</dbReference>
<evidence type="ECO:0000313" key="15">
    <source>
        <dbReference type="EMBL" id="QTX03016.1"/>
    </source>
</evidence>
<comment type="function">
    <text evidence="12">The main replicative DNA helicase, it participates in initiation and elongation during chromosome replication. Travels ahead of the DNA replisome, separating dsDNA into templates for DNA synthesis. A processive ATP-dependent 5'-3' DNA helicase it has DNA-dependent ATPase activity.</text>
</comment>
<dbReference type="EMBL" id="CP054393">
    <property type="protein sequence ID" value="QTX02885.1"/>
    <property type="molecule type" value="Genomic_DNA"/>
</dbReference>
<dbReference type="InterPro" id="IPR016136">
    <property type="entry name" value="DNA_helicase_N/primase_C"/>
</dbReference>
<evidence type="ECO:0000256" key="10">
    <source>
        <dbReference type="ARBA" id="ARBA00048954"/>
    </source>
</evidence>
<dbReference type="SMART" id="SM00382">
    <property type="entry name" value="AAA"/>
    <property type="match status" value="1"/>
</dbReference>
<dbReference type="PROSITE" id="PS51199">
    <property type="entry name" value="SF4_HELICASE"/>
    <property type="match status" value="1"/>
</dbReference>
<dbReference type="RefSeq" id="WP_210954522.1">
    <property type="nucleotide sequence ID" value="NZ_CP054393.1"/>
</dbReference>
<evidence type="ECO:0000256" key="7">
    <source>
        <dbReference type="ARBA" id="ARBA00022840"/>
    </source>
</evidence>
<organism evidence="15 16">
    <name type="scientific">Loofah witches'-broom phytoplasma</name>
    <dbReference type="NCBI Taxonomy" id="35773"/>
    <lineage>
        <taxon>Bacteria</taxon>
        <taxon>Bacillati</taxon>
        <taxon>Mycoplasmatota</taxon>
        <taxon>Mollicutes</taxon>
        <taxon>Acholeplasmatales</taxon>
        <taxon>Acholeplasmataceae</taxon>
        <taxon>Candidatus Phytoplasma</taxon>
        <taxon>16SrVIII (Loofah witches'-broom group)</taxon>
    </lineage>
</organism>
<dbReference type="EC" id="5.6.2.3" evidence="11 12"/>
<dbReference type="InterPro" id="IPR027417">
    <property type="entry name" value="P-loop_NTPase"/>
</dbReference>
<evidence type="ECO:0000256" key="5">
    <source>
        <dbReference type="ARBA" id="ARBA00022801"/>
    </source>
</evidence>
<dbReference type="GO" id="GO:0043139">
    <property type="term" value="F:5'-3' DNA helicase activity"/>
    <property type="evidence" value="ECO:0007669"/>
    <property type="project" value="UniProtKB-EC"/>
</dbReference>